<sequence>MDIVRSSSLVEREPEHIRLPTGRGESRTTQSRRQQPTAKALSEPVRHSLRRRSCSITDRDASPLLRPSEDIKIEGMRFAFPPLQCIAAAATSNATMLSSRVNARGRNTWRRGFCDWPPQDGQEGGGGLVSGDSHLRTVRDANYGFRQGQRGGAWVPRGPPQSPYRPRPGPPTYGPPPPYHVPQPLPSHGMPPPPAFRTPAPAFAPPQPAFHRPLLPRLADYYRNWNFALSQPPPQCERFIVLSYNILADYLARDHRSKLYFHIPLYILDWEWRKKKLLLEFGWWAPDIMCLQEVDRFHDLEAELAVRGYNGIWKMRTGNAVDGCAIFWRTNRFQLRHEEHIEFNKLGLRDNVAQICVLESRIQSPVEKEITSLPASSDQSRQANQVVICNIHVLYNPKRGEIKLGQVRMLLDRAYVVSKIWNEAPVIICGDFNCTPKSPLYKFISEYKISLSGLARDQVSGQYAASIFAPRSSVGPNLSRYRPLDNSNVTANNIEQSTDTCSKCKHQNGIENPNLTEKISSPQGQTGLLDFSLAPCSHSHHMDRNNTSHDVATSEISGTEISNGQSVQSGSIECRPADPPESVRRCTQLKVNTVNIGNCGSHDFTPSMLNKQFSQSNLDVSNELIDNPQLGSSTENREISQGLIDSSSQMENKSTELLVVTTLHKDFIGNKTQKENTDVSWTSTTSTKSCSSDTVAEKPVLAETVLYNDADTEVSTSESMHNSLTAEKEKAGSVISCQSTFKSNQLDLSTCDPEMDLTLLNLSLDKVGEKVTEGKSISENHDLNSSGEIPAFNPNDAFSCNTYNCNKSEPADSEVTQSAMSSTVGHSKCQVEDNTGVGGNNILFDDICSSEETSDPNFFKELIGAEDFCRFGEVKTPAGSSENQPSSGIRYLQMDPSAIEIQEDSLETVPANLEKHSYNPYLWTPMEIEIASGSAECTTVEHNLKLRSAYVDVEDYAGTKDSSGEPQVTSYNSQFMGTVDYIWCSEDLQTVKVLDSIPKHVLQQTPGFPTKKWGSDHIALACQLAFTKDLKTK</sequence>
<feature type="compositionally biased region" description="Polar residues" evidence="1">
    <location>
        <begin position="27"/>
        <end position="37"/>
    </location>
</feature>
<dbReference type="InterPro" id="IPR050410">
    <property type="entry name" value="CCR4/nocturin_mRNA_transcr"/>
</dbReference>
<evidence type="ECO:0000256" key="1">
    <source>
        <dbReference type="SAM" id="MobiDB-lite"/>
    </source>
</evidence>
<dbReference type="GO" id="GO:0000175">
    <property type="term" value="F:3'-5'-RNA exonuclease activity"/>
    <property type="evidence" value="ECO:0007669"/>
    <property type="project" value="TreeGrafter"/>
</dbReference>
<feature type="domain" description="Endonuclease/exonuclease/phosphatase" evidence="2">
    <location>
        <begin position="285"/>
        <end position="456"/>
    </location>
</feature>
<comment type="caution">
    <text evidence="3">The sequence shown here is derived from an EMBL/GenBank/DDBJ whole genome shotgun (WGS) entry which is preliminary data.</text>
</comment>
<dbReference type="Gene3D" id="3.60.10.10">
    <property type="entry name" value="Endonuclease/exonuclease/phosphatase"/>
    <property type="match status" value="2"/>
</dbReference>
<protein>
    <submittedName>
        <fullName evidence="3">Carbon catabolite repressor protein 4</fullName>
    </submittedName>
</protein>
<evidence type="ECO:0000259" key="2">
    <source>
        <dbReference type="Pfam" id="PF03372"/>
    </source>
</evidence>
<reference evidence="3" key="1">
    <citation type="journal article" date="2017" name="Gigascience">
        <title>The genome draft of coconut (Cocos nucifera).</title>
        <authorList>
            <person name="Xiao Y."/>
            <person name="Xu P."/>
            <person name="Fan H."/>
            <person name="Baudouin L."/>
            <person name="Xia W."/>
            <person name="Bocs S."/>
            <person name="Xu J."/>
            <person name="Li Q."/>
            <person name="Guo A."/>
            <person name="Zhou L."/>
            <person name="Li J."/>
            <person name="Wu Y."/>
            <person name="Ma Z."/>
            <person name="Armero A."/>
            <person name="Issali A.E."/>
            <person name="Liu N."/>
            <person name="Peng M."/>
            <person name="Yang Y."/>
        </authorList>
    </citation>
    <scope>NUCLEOTIDE SEQUENCE</scope>
    <source>
        <tissue evidence="3">Spear leaf of Hainan Tall coconut</tissue>
    </source>
</reference>
<feature type="region of interest" description="Disordered" evidence="1">
    <location>
        <begin position="560"/>
        <end position="581"/>
    </location>
</feature>
<reference evidence="3" key="2">
    <citation type="submission" date="2019-07" db="EMBL/GenBank/DDBJ databases">
        <authorList>
            <person name="Yang Y."/>
            <person name="Bocs S."/>
            <person name="Baudouin L."/>
        </authorList>
    </citation>
    <scope>NUCLEOTIDE SEQUENCE</scope>
    <source>
        <tissue evidence="3">Spear leaf of Hainan Tall coconut</tissue>
    </source>
</reference>
<dbReference type="Proteomes" id="UP000797356">
    <property type="component" value="Chromosome 6"/>
</dbReference>
<feature type="region of interest" description="Disordered" evidence="1">
    <location>
        <begin position="1"/>
        <end position="50"/>
    </location>
</feature>
<name>A0A8K0N1W0_COCNU</name>
<dbReference type="EMBL" id="CM017877">
    <property type="protein sequence ID" value="KAG1346208.1"/>
    <property type="molecule type" value="Genomic_DNA"/>
</dbReference>
<evidence type="ECO:0000313" key="3">
    <source>
        <dbReference type="EMBL" id="KAG1346208.1"/>
    </source>
</evidence>
<keyword evidence="4" id="KW-1185">Reference proteome</keyword>
<organism evidence="3 4">
    <name type="scientific">Cocos nucifera</name>
    <name type="common">Coconut palm</name>
    <dbReference type="NCBI Taxonomy" id="13894"/>
    <lineage>
        <taxon>Eukaryota</taxon>
        <taxon>Viridiplantae</taxon>
        <taxon>Streptophyta</taxon>
        <taxon>Embryophyta</taxon>
        <taxon>Tracheophyta</taxon>
        <taxon>Spermatophyta</taxon>
        <taxon>Magnoliopsida</taxon>
        <taxon>Liliopsida</taxon>
        <taxon>Arecaceae</taxon>
        <taxon>Arecoideae</taxon>
        <taxon>Cocoseae</taxon>
        <taxon>Attaleinae</taxon>
        <taxon>Cocos</taxon>
    </lineage>
</organism>
<evidence type="ECO:0000313" key="4">
    <source>
        <dbReference type="Proteomes" id="UP000797356"/>
    </source>
</evidence>
<gene>
    <name evidence="3" type="ORF">COCNU_06G000370</name>
</gene>
<dbReference type="InterPro" id="IPR005135">
    <property type="entry name" value="Endo/exonuclease/phosphatase"/>
</dbReference>
<dbReference type="AlphaFoldDB" id="A0A8K0N1W0"/>
<dbReference type="Pfam" id="PF03372">
    <property type="entry name" value="Exo_endo_phos"/>
    <property type="match status" value="1"/>
</dbReference>
<feature type="region of interest" description="Disordered" evidence="1">
    <location>
        <begin position="146"/>
        <end position="195"/>
    </location>
</feature>
<dbReference type="PANTHER" id="PTHR12121">
    <property type="entry name" value="CARBON CATABOLITE REPRESSOR PROTEIN 4"/>
    <property type="match status" value="1"/>
</dbReference>
<dbReference type="SUPFAM" id="SSF56219">
    <property type="entry name" value="DNase I-like"/>
    <property type="match status" value="1"/>
</dbReference>
<feature type="compositionally biased region" description="Pro residues" evidence="1">
    <location>
        <begin position="157"/>
        <end position="195"/>
    </location>
</feature>
<dbReference type="OrthoDB" id="428734at2759"/>
<feature type="region of interest" description="Disordered" evidence="1">
    <location>
        <begin position="624"/>
        <end position="650"/>
    </location>
</feature>
<dbReference type="PANTHER" id="PTHR12121:SF85">
    <property type="entry name" value="CARBON CATABOLITE REPRESSOR PROTEIN 4 HOMOLOG 6"/>
    <property type="match status" value="1"/>
</dbReference>
<dbReference type="InterPro" id="IPR036691">
    <property type="entry name" value="Endo/exonu/phosph_ase_sf"/>
</dbReference>
<accession>A0A8K0N1W0</accession>
<proteinExistence type="predicted"/>
<feature type="compositionally biased region" description="Polar residues" evidence="1">
    <location>
        <begin position="560"/>
        <end position="571"/>
    </location>
</feature>